<evidence type="ECO:0000256" key="8">
    <source>
        <dbReference type="ARBA" id="ARBA00023136"/>
    </source>
</evidence>
<comment type="subcellular location">
    <subcellularLocation>
        <location evidence="1">Cell membrane</location>
        <topology evidence="1">Multi-pass membrane protein</topology>
    </subcellularLocation>
</comment>
<dbReference type="KEGG" id="ccoo:ATE51_01586"/>
<keyword evidence="4" id="KW-0997">Cell inner membrane</keyword>
<dbReference type="GO" id="GO:0015188">
    <property type="term" value="F:L-isoleucine transmembrane transporter activity"/>
    <property type="evidence" value="ECO:0007669"/>
    <property type="project" value="TreeGrafter"/>
</dbReference>
<evidence type="ECO:0000313" key="23">
    <source>
        <dbReference type="Proteomes" id="UP000409545"/>
    </source>
</evidence>
<dbReference type="EMBL" id="AABKAB010000010">
    <property type="protein sequence ID" value="EAH8157453.1"/>
    <property type="molecule type" value="Genomic_DNA"/>
</dbReference>
<dbReference type="InterPro" id="IPR052157">
    <property type="entry name" value="BCAA_transport_permease"/>
</dbReference>
<feature type="transmembrane region" description="Helical" evidence="10">
    <location>
        <begin position="292"/>
        <end position="314"/>
    </location>
</feature>
<comment type="caution">
    <text evidence="16">The sequence shown here is derived from an EMBL/GenBank/DDBJ whole genome shotgun (WGS) entry which is preliminary data.</text>
</comment>
<dbReference type="KEGG" id="ccof:VC76_04945"/>
<gene>
    <name evidence="16" type="ORF">B9Q54_03425</name>
    <name evidence="12" type="ORF">BU953_02515</name>
    <name evidence="13" type="ORF">BZ274_00735</name>
    <name evidence="15" type="ORF">C6T04_00625</name>
    <name evidence="14" type="ORF">CJD00_00035</name>
    <name evidence="17" type="ORF">DSX26_00875</name>
    <name evidence="18" type="ORF">DYU70_01145</name>
    <name evidence="11" type="ORF">ES716_05910</name>
</gene>
<dbReference type="Pfam" id="PF02653">
    <property type="entry name" value="BPD_transp_2"/>
    <property type="match status" value="1"/>
</dbReference>
<dbReference type="GO" id="GO:0005886">
    <property type="term" value="C:plasma membrane"/>
    <property type="evidence" value="ECO:0007669"/>
    <property type="project" value="UniProtKB-SubCell"/>
</dbReference>
<dbReference type="CDD" id="cd06582">
    <property type="entry name" value="TM_PBP1_LivH_like"/>
    <property type="match status" value="1"/>
</dbReference>
<reference evidence="13 22" key="3">
    <citation type="submission" date="2018-05" db="EMBL/GenBank/DDBJ databases">
        <authorList>
            <consortium name="PulseNet: The National Subtyping Network for Foodborne Disease Surveillance"/>
            <person name="Tarr C.L."/>
            <person name="Trees E."/>
            <person name="Katz L.S."/>
            <person name="Carleton-Romer H.A."/>
            <person name="Stroika S."/>
            <person name="Kucerova Z."/>
            <person name="Roache K.F."/>
            <person name="Sabol A.L."/>
            <person name="Besser J."/>
            <person name="Gerner-Smidt P."/>
        </authorList>
    </citation>
    <scope>NUCLEOTIDE SEQUENCE [LARGE SCALE GENOMIC DNA]</scope>
    <source>
        <strain evidence="13 22">PNUSAC001435</strain>
        <strain evidence="11 26">PNUSAC007828</strain>
    </source>
</reference>
<evidence type="ECO:0000313" key="14">
    <source>
        <dbReference type="EMBL" id="EAK1508680.1"/>
    </source>
</evidence>
<sequence length="319" mass="34248">MDSTLFLQQLVNGLSLGSMYALIAVGYTMVYGVLRLINFAHGDIMMVGAYIALLLINFFSPIINHLNQTFFGSDELGKYLVVIFAAALVASMIFSSIVGILIDKIAYKPLRKAPRISLLITAIGISFFLQNLFNVIFTSTEQQFPAPPIFETLVSIGGVSTTLGSLLVPLVTLVVMLGVLFILYKSKYGIAIRALAFDIQTVNLMGINANRIIAIVFALGSALAALAGIFWSSNYYSAYPTMGTLVGLKAFAAAVLGGIGSVVGAVLGGLIIGLTEVMAVAFFPELSGFKDAFAFIFLVFILLFRPTGILGINFEKSRF</sequence>
<dbReference type="GO" id="GO:0042941">
    <property type="term" value="P:D-alanine transmembrane transport"/>
    <property type="evidence" value="ECO:0007669"/>
    <property type="project" value="TreeGrafter"/>
</dbReference>
<evidence type="ECO:0000313" key="25">
    <source>
        <dbReference type="Proteomes" id="UP000557830"/>
    </source>
</evidence>
<dbReference type="Proteomes" id="UP000365807">
    <property type="component" value="Unassembled WGS sequence"/>
</dbReference>
<dbReference type="eggNOG" id="COG0559">
    <property type="taxonomic scope" value="Bacteria"/>
</dbReference>
<proteinExistence type="inferred from homology"/>
<evidence type="ECO:0000313" key="18">
    <source>
        <dbReference type="EMBL" id="EAL9203783.1"/>
    </source>
</evidence>
<dbReference type="Proteomes" id="UP000576616">
    <property type="component" value="Unassembled WGS sequence"/>
</dbReference>
<dbReference type="InterPro" id="IPR001851">
    <property type="entry name" value="ABC_transp_permease"/>
</dbReference>
<dbReference type="GeneID" id="66544025"/>
<evidence type="ECO:0000256" key="5">
    <source>
        <dbReference type="ARBA" id="ARBA00022692"/>
    </source>
</evidence>
<feature type="transmembrane region" description="Helical" evidence="10">
    <location>
        <begin position="212"/>
        <end position="231"/>
    </location>
</feature>
<evidence type="ECO:0000313" key="15">
    <source>
        <dbReference type="EMBL" id="EAK4357440.1"/>
    </source>
</evidence>
<evidence type="ECO:0000313" key="22">
    <source>
        <dbReference type="Proteomes" id="UP000382436"/>
    </source>
</evidence>
<evidence type="ECO:0000313" key="26">
    <source>
        <dbReference type="Proteomes" id="UP000576616"/>
    </source>
</evidence>
<dbReference type="AlphaFoldDB" id="A0A0Q2G4Q3"/>
<dbReference type="Proteomes" id="UP000382436">
    <property type="component" value="Unassembled WGS sequence"/>
</dbReference>
<dbReference type="GO" id="GO:0005304">
    <property type="term" value="F:L-valine transmembrane transporter activity"/>
    <property type="evidence" value="ECO:0007669"/>
    <property type="project" value="TreeGrafter"/>
</dbReference>
<evidence type="ECO:0000313" key="21">
    <source>
        <dbReference type="Proteomes" id="UP000365807"/>
    </source>
</evidence>
<evidence type="ECO:0000256" key="2">
    <source>
        <dbReference type="ARBA" id="ARBA00022448"/>
    </source>
</evidence>
<name>A0A0Q2G4Q3_CAMCO</name>
<dbReference type="EMBL" id="AACSIE010000001">
    <property type="protein sequence ID" value="EAL9203783.1"/>
    <property type="molecule type" value="Genomic_DNA"/>
</dbReference>
<evidence type="ECO:0000256" key="7">
    <source>
        <dbReference type="ARBA" id="ARBA00022989"/>
    </source>
</evidence>
<dbReference type="OrthoDB" id="9807115at2"/>
<dbReference type="STRING" id="195.ATE51_01586"/>
<dbReference type="PANTHER" id="PTHR11795:SF371">
    <property type="entry name" value="HIGH-AFFINITY BRANCHED-CHAIN AMINO ACID TRANSPORT SYSTEM PERMEASE PROTEIN LIVH"/>
    <property type="match status" value="1"/>
</dbReference>
<dbReference type="GO" id="GO:0015192">
    <property type="term" value="F:L-phenylalanine transmembrane transporter activity"/>
    <property type="evidence" value="ECO:0007669"/>
    <property type="project" value="TreeGrafter"/>
</dbReference>
<dbReference type="Proteomes" id="UP000409545">
    <property type="component" value="Unassembled WGS sequence"/>
</dbReference>
<dbReference type="Proteomes" id="UP000557830">
    <property type="component" value="Unassembled WGS sequence"/>
</dbReference>
<keyword evidence="8 10" id="KW-0472">Membrane</keyword>
<dbReference type="GO" id="GO:0015190">
    <property type="term" value="F:L-leucine transmembrane transporter activity"/>
    <property type="evidence" value="ECO:0007669"/>
    <property type="project" value="TreeGrafter"/>
</dbReference>
<evidence type="ECO:0000256" key="1">
    <source>
        <dbReference type="ARBA" id="ARBA00004651"/>
    </source>
</evidence>
<evidence type="ECO:0000256" key="10">
    <source>
        <dbReference type="SAM" id="Phobius"/>
    </source>
</evidence>
<keyword evidence="2" id="KW-0813">Transport</keyword>
<evidence type="ECO:0000313" key="24">
    <source>
        <dbReference type="Proteomes" id="UP000411403"/>
    </source>
</evidence>
<feature type="transmembrane region" description="Helical" evidence="10">
    <location>
        <begin position="20"/>
        <end position="37"/>
    </location>
</feature>
<keyword evidence="5 10" id="KW-0812">Transmembrane</keyword>
<dbReference type="EMBL" id="AACQHW010000001">
    <property type="protein sequence ID" value="EAL6850019.1"/>
    <property type="molecule type" value="Genomic_DNA"/>
</dbReference>
<organism evidence="16 23">
    <name type="scientific">Campylobacter coli</name>
    <dbReference type="NCBI Taxonomy" id="195"/>
    <lineage>
        <taxon>Bacteria</taxon>
        <taxon>Pseudomonadati</taxon>
        <taxon>Campylobacterota</taxon>
        <taxon>Epsilonproteobacteria</taxon>
        <taxon>Campylobacterales</taxon>
        <taxon>Campylobacteraceae</taxon>
        <taxon>Campylobacter</taxon>
    </lineage>
</organism>
<evidence type="ECO:0000256" key="6">
    <source>
        <dbReference type="ARBA" id="ARBA00022970"/>
    </source>
</evidence>
<evidence type="ECO:0000256" key="4">
    <source>
        <dbReference type="ARBA" id="ARBA00022519"/>
    </source>
</evidence>
<evidence type="ECO:0000313" key="17">
    <source>
        <dbReference type="EMBL" id="EAL6850019.1"/>
    </source>
</evidence>
<evidence type="ECO:0000313" key="20">
    <source>
        <dbReference type="Proteomes" id="UP000361993"/>
    </source>
</evidence>
<comment type="similarity">
    <text evidence="9">Belongs to the binding-protein-dependent transport system permease family. LivHM subfamily.</text>
</comment>
<dbReference type="PANTHER" id="PTHR11795">
    <property type="entry name" value="BRANCHED-CHAIN AMINO ACID TRANSPORT SYSTEM PERMEASE PROTEIN LIVH"/>
    <property type="match status" value="1"/>
</dbReference>
<evidence type="ECO:0000313" key="13">
    <source>
        <dbReference type="EMBL" id="EAJ9196727.1"/>
    </source>
</evidence>
<dbReference type="GO" id="GO:1903806">
    <property type="term" value="P:L-isoleucine import across plasma membrane"/>
    <property type="evidence" value="ECO:0007669"/>
    <property type="project" value="TreeGrafter"/>
</dbReference>
<dbReference type="EMBL" id="AACGFG010000001">
    <property type="protein sequence ID" value="EAK4357440.1"/>
    <property type="molecule type" value="Genomic_DNA"/>
</dbReference>
<evidence type="ECO:0000313" key="12">
    <source>
        <dbReference type="EMBL" id="EAJ1076504.1"/>
    </source>
</evidence>
<feature type="transmembrane region" description="Helical" evidence="10">
    <location>
        <begin position="251"/>
        <end position="280"/>
    </location>
</feature>
<evidence type="ECO:0000313" key="16">
    <source>
        <dbReference type="EMBL" id="EAK5103323.1"/>
    </source>
</evidence>
<evidence type="ECO:0000313" key="11">
    <source>
        <dbReference type="EMBL" id="EAH8157453.1"/>
    </source>
</evidence>
<dbReference type="Proteomes" id="UP000352088">
    <property type="component" value="Unassembled WGS sequence"/>
</dbReference>
<dbReference type="EMBL" id="AACBVJ010000001">
    <property type="protein sequence ID" value="EAJ9196727.1"/>
    <property type="molecule type" value="Genomic_DNA"/>
</dbReference>
<dbReference type="EMBL" id="AABUYW010000003">
    <property type="protein sequence ID" value="EAJ1076504.1"/>
    <property type="molecule type" value="Genomic_DNA"/>
</dbReference>
<keyword evidence="6" id="KW-0029">Amino-acid transport</keyword>
<dbReference type="Proteomes" id="UP000361993">
    <property type="component" value="Unassembled WGS sequence"/>
</dbReference>
<accession>A0A0Q2G4Q3</accession>
<dbReference type="GO" id="GO:0015808">
    <property type="term" value="P:L-alanine transport"/>
    <property type="evidence" value="ECO:0007669"/>
    <property type="project" value="TreeGrafter"/>
</dbReference>
<evidence type="ECO:0000313" key="19">
    <source>
        <dbReference type="Proteomes" id="UP000352088"/>
    </source>
</evidence>
<feature type="transmembrane region" description="Helical" evidence="10">
    <location>
        <begin position="153"/>
        <end position="184"/>
    </location>
</feature>
<dbReference type="Proteomes" id="UP000411403">
    <property type="component" value="Unassembled WGS sequence"/>
</dbReference>
<keyword evidence="3" id="KW-1003">Cell membrane</keyword>
<keyword evidence="7 10" id="KW-1133">Transmembrane helix</keyword>
<evidence type="ECO:0000256" key="9">
    <source>
        <dbReference type="ARBA" id="ARBA00037998"/>
    </source>
</evidence>
<protein>
    <submittedName>
        <fullName evidence="16">Branched-chain amino acid ABC transporter permease</fullName>
    </submittedName>
</protein>
<feature type="transmembrane region" description="Helical" evidence="10">
    <location>
        <begin position="114"/>
        <end position="133"/>
    </location>
</feature>
<reference evidence="14 20" key="1">
    <citation type="submission" date="2018-05" db="EMBL/GenBank/DDBJ databases">
        <authorList>
            <consortium name="GenomeTrakr network: Whole genome sequencing for foodborne pathogen traceback"/>
        </authorList>
    </citation>
    <scope>NUCLEOTIDE SEQUENCE [LARGE SCALE GENOMIC DNA]</scope>
    <source>
        <strain evidence="14 20">NC_C6016</strain>
    </source>
</reference>
<dbReference type="RefSeq" id="WP_002779036.1">
    <property type="nucleotide sequence ID" value="NZ_AANHVQ020000008.1"/>
</dbReference>
<feature type="transmembrane region" description="Helical" evidence="10">
    <location>
        <begin position="44"/>
        <end position="63"/>
    </location>
</feature>
<feature type="transmembrane region" description="Helical" evidence="10">
    <location>
        <begin position="79"/>
        <end position="102"/>
    </location>
</feature>
<reference evidence="23 25" key="2">
    <citation type="submission" date="2018-05" db="EMBL/GenBank/DDBJ databases">
        <authorList>
            <consortium name="NARMS: The National Antimicrobial Resistance Monitoring System"/>
        </authorList>
    </citation>
    <scope>NUCLEOTIDE SEQUENCE [LARGE SCALE GENOMIC DNA]</scope>
    <source>
        <strain evidence="18 24">CVM N17C171</strain>
        <strain evidence="17 19">CVM N17C548</strain>
        <strain evidence="15 21">FSIS11807978</strain>
        <strain evidence="12 25">FSIS1609200</strain>
        <strain evidence="16 23">FSIS1711007</strain>
    </source>
</reference>
<dbReference type="EMBL" id="AACDUL010000001">
    <property type="protein sequence ID" value="EAK1508680.1"/>
    <property type="molecule type" value="Genomic_DNA"/>
</dbReference>
<evidence type="ECO:0000256" key="3">
    <source>
        <dbReference type="ARBA" id="ARBA00022475"/>
    </source>
</evidence>
<dbReference type="EMBL" id="AACGUZ010000004">
    <property type="protein sequence ID" value="EAK5103323.1"/>
    <property type="molecule type" value="Genomic_DNA"/>
</dbReference>